<evidence type="ECO:0000313" key="1">
    <source>
        <dbReference type="EMBL" id="VVE29040.1"/>
    </source>
</evidence>
<dbReference type="OrthoDB" id="9920342at2"/>
<accession>A0A5E4WYH6</accession>
<name>A0A5E4WYH6_9BURK</name>
<protein>
    <submittedName>
        <fullName evidence="1">Uncharacterized protein</fullName>
    </submittedName>
</protein>
<gene>
    <name evidence="1" type="ORF">PEP31012_03570</name>
</gene>
<sequence>MTAPNRRSVVHGHQIAVTLVTGKPEASIAIQPPPSMAGGLHPPKHVSIEALLKGGMSEEEALDYVLNIASAGVQGHSPA</sequence>
<keyword evidence="2" id="KW-1185">Reference proteome</keyword>
<evidence type="ECO:0000313" key="2">
    <source>
        <dbReference type="Proteomes" id="UP000400981"/>
    </source>
</evidence>
<dbReference type="AlphaFoldDB" id="A0A5E4WYH6"/>
<reference evidence="1 2" key="1">
    <citation type="submission" date="2019-08" db="EMBL/GenBank/DDBJ databases">
        <authorList>
            <person name="Peeters C."/>
        </authorList>
    </citation>
    <scope>NUCLEOTIDE SEQUENCE [LARGE SCALE GENOMIC DNA]</scope>
    <source>
        <strain evidence="1 2">LMG 31012</strain>
    </source>
</reference>
<dbReference type="EMBL" id="CABPSH010000010">
    <property type="protein sequence ID" value="VVE29040.1"/>
    <property type="molecule type" value="Genomic_DNA"/>
</dbReference>
<organism evidence="1 2">
    <name type="scientific">Pandoraea eparura</name>
    <dbReference type="NCBI Taxonomy" id="2508291"/>
    <lineage>
        <taxon>Bacteria</taxon>
        <taxon>Pseudomonadati</taxon>
        <taxon>Pseudomonadota</taxon>
        <taxon>Betaproteobacteria</taxon>
        <taxon>Burkholderiales</taxon>
        <taxon>Burkholderiaceae</taxon>
        <taxon>Pandoraea</taxon>
    </lineage>
</organism>
<dbReference type="Proteomes" id="UP000400981">
    <property type="component" value="Unassembled WGS sequence"/>
</dbReference>
<proteinExistence type="predicted"/>
<dbReference type="RefSeq" id="WP_150590652.1">
    <property type="nucleotide sequence ID" value="NZ_CABPSH010000010.1"/>
</dbReference>